<organism evidence="1 2">
    <name type="scientific">Steroidobacter flavus</name>
    <dbReference type="NCBI Taxonomy" id="1842136"/>
    <lineage>
        <taxon>Bacteria</taxon>
        <taxon>Pseudomonadati</taxon>
        <taxon>Pseudomonadota</taxon>
        <taxon>Gammaproteobacteria</taxon>
        <taxon>Steroidobacterales</taxon>
        <taxon>Steroidobacteraceae</taxon>
        <taxon>Steroidobacter</taxon>
    </lineage>
</organism>
<dbReference type="Gene3D" id="3.20.20.140">
    <property type="entry name" value="Metal-dependent hydrolases"/>
    <property type="match status" value="1"/>
</dbReference>
<dbReference type="SUPFAM" id="SSF51556">
    <property type="entry name" value="Metallo-dependent hydrolases"/>
    <property type="match status" value="1"/>
</dbReference>
<dbReference type="PANTHER" id="PTHR10443">
    <property type="entry name" value="MICROSOMAL DIPEPTIDASE"/>
    <property type="match status" value="1"/>
</dbReference>
<name>A0ABV8T231_9GAMM</name>
<dbReference type="Pfam" id="PF01244">
    <property type="entry name" value="Peptidase_M19"/>
    <property type="match status" value="1"/>
</dbReference>
<evidence type="ECO:0000313" key="1">
    <source>
        <dbReference type="EMBL" id="MFC4314001.1"/>
    </source>
</evidence>
<keyword evidence="2" id="KW-1185">Reference proteome</keyword>
<accession>A0ABV8T231</accession>
<evidence type="ECO:0000313" key="2">
    <source>
        <dbReference type="Proteomes" id="UP001595904"/>
    </source>
</evidence>
<dbReference type="InterPro" id="IPR032466">
    <property type="entry name" value="Metal_Hydrolase"/>
</dbReference>
<dbReference type="PANTHER" id="PTHR10443:SF12">
    <property type="entry name" value="DIPEPTIDASE"/>
    <property type="match status" value="1"/>
</dbReference>
<dbReference type="InterPro" id="IPR006311">
    <property type="entry name" value="TAT_signal"/>
</dbReference>
<sequence length="380" mass="42152">MTISRRGFMQGALASSAAFGWALPALGKAQDVPVLMKEAEDLYARSIVVDMLCDEIRDQEGLKYIKDSAVTCMSTTLGVRKPETENAKGSYMLNAFPLAAAVEDCAAWNRFIKDNSSILAPARTTGDIRRAKQEGKRSVMLNFQNTPIEGRLENLDMFHSLGVRTMQLTYNERNDIGDGSTERTDAGVSTFGLAVIERMNELGIMVDSSHSGHQTSFDAIEFSKKPSIFSHTNCAALNQHPRNKTDEHIRKLAAKGGVMGLTTVNVMVKRDLPVTMSDFIDHIDHIVKLVGIDHVALGSDTLVRGWPTDPKQKEAFLAAYGEPFFKNTYRFRYPLGTEGLNDEHKWKYLTAGLIKRGYKEEAIVKILGGNWLRVFGEVIG</sequence>
<dbReference type="EMBL" id="JBHSDU010000015">
    <property type="protein sequence ID" value="MFC4314001.1"/>
    <property type="molecule type" value="Genomic_DNA"/>
</dbReference>
<dbReference type="InterPro" id="IPR008257">
    <property type="entry name" value="Pept_M19"/>
</dbReference>
<comment type="caution">
    <text evidence="1">The sequence shown here is derived from an EMBL/GenBank/DDBJ whole genome shotgun (WGS) entry which is preliminary data.</text>
</comment>
<gene>
    <name evidence="1" type="ORF">ACFPN2_33310</name>
</gene>
<dbReference type="PROSITE" id="PS51318">
    <property type="entry name" value="TAT"/>
    <property type="match status" value="1"/>
</dbReference>
<proteinExistence type="predicted"/>
<dbReference type="RefSeq" id="WP_380604821.1">
    <property type="nucleotide sequence ID" value="NZ_JBHSDU010000015.1"/>
</dbReference>
<reference evidence="2" key="1">
    <citation type="journal article" date="2019" name="Int. J. Syst. Evol. Microbiol.">
        <title>The Global Catalogue of Microorganisms (GCM) 10K type strain sequencing project: providing services to taxonomists for standard genome sequencing and annotation.</title>
        <authorList>
            <consortium name="The Broad Institute Genomics Platform"/>
            <consortium name="The Broad Institute Genome Sequencing Center for Infectious Disease"/>
            <person name="Wu L."/>
            <person name="Ma J."/>
        </authorList>
    </citation>
    <scope>NUCLEOTIDE SEQUENCE [LARGE SCALE GENOMIC DNA]</scope>
    <source>
        <strain evidence="2">CGMCC 1.10759</strain>
    </source>
</reference>
<dbReference type="PROSITE" id="PS51365">
    <property type="entry name" value="RENAL_DIPEPTIDASE_2"/>
    <property type="match status" value="1"/>
</dbReference>
<protein>
    <submittedName>
        <fullName evidence="1">Dipeptidase</fullName>
    </submittedName>
</protein>
<dbReference type="Proteomes" id="UP001595904">
    <property type="component" value="Unassembled WGS sequence"/>
</dbReference>